<keyword evidence="3" id="KW-0731">Sigma factor</keyword>
<dbReference type="Pfam" id="PF04542">
    <property type="entry name" value="Sigma70_r2"/>
    <property type="match status" value="1"/>
</dbReference>
<reference evidence="7 8" key="1">
    <citation type="submission" date="2024-03" db="EMBL/GenBank/DDBJ databases">
        <title>Chitinophaga caseinilytica sp. nov., a casein hydrolysing bacterium isolated from forest soil.</title>
        <authorList>
            <person name="Lee D.S."/>
            <person name="Han D.M."/>
            <person name="Baek J.H."/>
            <person name="Choi D.G."/>
            <person name="Jeon J.H."/>
            <person name="Jeon C.O."/>
        </authorList>
    </citation>
    <scope>NUCLEOTIDE SEQUENCE [LARGE SCALE GENOMIC DNA]</scope>
    <source>
        <strain evidence="7 8">KACC 19118</strain>
    </source>
</reference>
<dbReference type="SUPFAM" id="SSF88946">
    <property type="entry name" value="Sigma2 domain of RNA polymerase sigma factors"/>
    <property type="match status" value="1"/>
</dbReference>
<dbReference type="InterPro" id="IPR013324">
    <property type="entry name" value="RNA_pol_sigma_r3/r4-like"/>
</dbReference>
<dbReference type="InterPro" id="IPR007627">
    <property type="entry name" value="RNA_pol_sigma70_r2"/>
</dbReference>
<protein>
    <submittedName>
        <fullName evidence="7">RNA polymerase sigma-70 factor</fullName>
    </submittedName>
</protein>
<feature type="domain" description="RNA polymerase sigma factor 70 region 4 type 2" evidence="6">
    <location>
        <begin position="125"/>
        <end position="174"/>
    </location>
</feature>
<dbReference type="EMBL" id="CP150096">
    <property type="protein sequence ID" value="WZN45220.1"/>
    <property type="molecule type" value="Genomic_DNA"/>
</dbReference>
<dbReference type="InterPro" id="IPR014327">
    <property type="entry name" value="RNA_pol_sigma70_bacteroid"/>
</dbReference>
<evidence type="ECO:0000256" key="4">
    <source>
        <dbReference type="ARBA" id="ARBA00023163"/>
    </source>
</evidence>
<evidence type="ECO:0000313" key="7">
    <source>
        <dbReference type="EMBL" id="WZN45220.1"/>
    </source>
</evidence>
<dbReference type="InterPro" id="IPR014284">
    <property type="entry name" value="RNA_pol_sigma-70_dom"/>
</dbReference>
<dbReference type="NCBIfam" id="TIGR02937">
    <property type="entry name" value="sigma70-ECF"/>
    <property type="match status" value="1"/>
</dbReference>
<evidence type="ECO:0000256" key="1">
    <source>
        <dbReference type="ARBA" id="ARBA00010641"/>
    </source>
</evidence>
<keyword evidence="8" id="KW-1185">Reference proteome</keyword>
<dbReference type="PANTHER" id="PTHR43133:SF46">
    <property type="entry name" value="RNA POLYMERASE SIGMA-70 FACTOR ECF SUBFAMILY"/>
    <property type="match status" value="1"/>
</dbReference>
<dbReference type="InterPro" id="IPR013249">
    <property type="entry name" value="RNA_pol_sigma70_r4_t2"/>
</dbReference>
<dbReference type="Gene3D" id="1.10.10.10">
    <property type="entry name" value="Winged helix-like DNA-binding domain superfamily/Winged helix DNA-binding domain"/>
    <property type="match status" value="1"/>
</dbReference>
<dbReference type="Gene3D" id="1.10.1740.10">
    <property type="match status" value="1"/>
</dbReference>
<evidence type="ECO:0000259" key="5">
    <source>
        <dbReference type="Pfam" id="PF04542"/>
    </source>
</evidence>
<dbReference type="NCBIfam" id="TIGR02985">
    <property type="entry name" value="Sig70_bacteroi1"/>
    <property type="match status" value="1"/>
</dbReference>
<evidence type="ECO:0000259" key="6">
    <source>
        <dbReference type="Pfam" id="PF08281"/>
    </source>
</evidence>
<dbReference type="Pfam" id="PF08281">
    <property type="entry name" value="Sigma70_r4_2"/>
    <property type="match status" value="1"/>
</dbReference>
<feature type="domain" description="RNA polymerase sigma-70 region 2" evidence="5">
    <location>
        <begin position="26"/>
        <end position="90"/>
    </location>
</feature>
<organism evidence="7 8">
    <name type="scientific">Chitinophaga caseinilytica</name>
    <dbReference type="NCBI Taxonomy" id="2267521"/>
    <lineage>
        <taxon>Bacteria</taxon>
        <taxon>Pseudomonadati</taxon>
        <taxon>Bacteroidota</taxon>
        <taxon>Chitinophagia</taxon>
        <taxon>Chitinophagales</taxon>
        <taxon>Chitinophagaceae</taxon>
        <taxon>Chitinophaga</taxon>
    </lineage>
</organism>
<dbReference type="SUPFAM" id="SSF88659">
    <property type="entry name" value="Sigma3 and sigma4 domains of RNA polymerase sigma factors"/>
    <property type="match status" value="1"/>
</dbReference>
<dbReference type="RefSeq" id="WP_341839974.1">
    <property type="nucleotide sequence ID" value="NZ_CP149792.1"/>
</dbReference>
<proteinExistence type="inferred from homology"/>
<comment type="similarity">
    <text evidence="1">Belongs to the sigma-70 factor family. ECF subfamily.</text>
</comment>
<accession>A0ABZ2YZV2</accession>
<dbReference type="InterPro" id="IPR036388">
    <property type="entry name" value="WH-like_DNA-bd_sf"/>
</dbReference>
<sequence>MDSTLSGTDLLIRMKNGDEQAFAAVYHQYHPSLYVFMLRYCKVPSLAEDLVHDVFLKVWEIRDRIQPELPFAGYLYRIARNHAFKTLQRAATDRSLREQILAQLNIAPEAGNPEQLIKSKEYDRLFHEALNQMPPQRLNVFRLCRQEGRTYDEAAEILGISRNAVKKHMVLGMRFIHNYIFRYGGISLAIAFHLKNYFPDGVPSL</sequence>
<evidence type="ECO:0000313" key="8">
    <source>
        <dbReference type="Proteomes" id="UP001449657"/>
    </source>
</evidence>
<dbReference type="InterPro" id="IPR013325">
    <property type="entry name" value="RNA_pol_sigma_r2"/>
</dbReference>
<evidence type="ECO:0000256" key="3">
    <source>
        <dbReference type="ARBA" id="ARBA00023082"/>
    </source>
</evidence>
<keyword evidence="4" id="KW-0804">Transcription</keyword>
<evidence type="ECO:0000256" key="2">
    <source>
        <dbReference type="ARBA" id="ARBA00023015"/>
    </source>
</evidence>
<dbReference type="Proteomes" id="UP001449657">
    <property type="component" value="Chromosome"/>
</dbReference>
<dbReference type="PANTHER" id="PTHR43133">
    <property type="entry name" value="RNA POLYMERASE ECF-TYPE SIGMA FACTO"/>
    <property type="match status" value="1"/>
</dbReference>
<keyword evidence="2" id="KW-0805">Transcription regulation</keyword>
<name>A0ABZ2YZV2_9BACT</name>
<gene>
    <name evidence="7" type="ORF">WJU22_20175</name>
</gene>
<dbReference type="InterPro" id="IPR039425">
    <property type="entry name" value="RNA_pol_sigma-70-like"/>
</dbReference>